<evidence type="ECO:0000313" key="10">
    <source>
        <dbReference type="Proteomes" id="UP000037510"/>
    </source>
</evidence>
<evidence type="ECO:0000256" key="2">
    <source>
        <dbReference type="ARBA" id="ARBA00006175"/>
    </source>
</evidence>
<dbReference type="EMBL" id="JTDY01008629">
    <property type="protein sequence ID" value="KOB64472.1"/>
    <property type="molecule type" value="Genomic_DNA"/>
</dbReference>
<keyword evidence="4 7" id="KW-0812">Transmembrane</keyword>
<evidence type="ECO:0000313" key="9">
    <source>
        <dbReference type="EMBL" id="KOB64472.1"/>
    </source>
</evidence>
<feature type="transmembrane region" description="Helical" evidence="8">
    <location>
        <begin position="69"/>
        <end position="91"/>
    </location>
</feature>
<dbReference type="Pfam" id="PF00230">
    <property type="entry name" value="MIP"/>
    <property type="match status" value="1"/>
</dbReference>
<keyword evidence="10" id="KW-1185">Reference proteome</keyword>
<dbReference type="PANTHER" id="PTHR19139">
    <property type="entry name" value="AQUAPORIN TRANSPORTER"/>
    <property type="match status" value="1"/>
</dbReference>
<dbReference type="InterPro" id="IPR022357">
    <property type="entry name" value="MIP_CS"/>
</dbReference>
<evidence type="ECO:0000256" key="6">
    <source>
        <dbReference type="ARBA" id="ARBA00023136"/>
    </source>
</evidence>
<reference evidence="9 10" key="1">
    <citation type="journal article" date="2015" name="Genome Biol. Evol.">
        <title>The genome of winter moth (Operophtera brumata) provides a genomic perspective on sexual dimorphism and phenology.</title>
        <authorList>
            <person name="Derks M.F."/>
            <person name="Smit S."/>
            <person name="Salis L."/>
            <person name="Schijlen E."/>
            <person name="Bossers A."/>
            <person name="Mateman C."/>
            <person name="Pijl A.S."/>
            <person name="de Ridder D."/>
            <person name="Groenen M.A."/>
            <person name="Visser M.E."/>
            <person name="Megens H.J."/>
        </authorList>
    </citation>
    <scope>NUCLEOTIDE SEQUENCE [LARGE SCALE GENOMIC DNA]</scope>
    <source>
        <strain evidence="9">WM2013NL</strain>
        <tissue evidence="9">Head and thorax</tissue>
    </source>
</reference>
<dbReference type="STRING" id="104452.A0A0L7KME2"/>
<dbReference type="GO" id="GO:0015267">
    <property type="term" value="F:channel activity"/>
    <property type="evidence" value="ECO:0007669"/>
    <property type="project" value="InterPro"/>
</dbReference>
<keyword evidence="6 8" id="KW-0472">Membrane</keyword>
<dbReference type="InterPro" id="IPR000425">
    <property type="entry name" value="MIP"/>
</dbReference>
<organism evidence="9 10">
    <name type="scientific">Operophtera brumata</name>
    <name type="common">Winter moth</name>
    <name type="synonym">Phalaena brumata</name>
    <dbReference type="NCBI Taxonomy" id="104452"/>
    <lineage>
        <taxon>Eukaryota</taxon>
        <taxon>Metazoa</taxon>
        <taxon>Ecdysozoa</taxon>
        <taxon>Arthropoda</taxon>
        <taxon>Hexapoda</taxon>
        <taxon>Insecta</taxon>
        <taxon>Pterygota</taxon>
        <taxon>Neoptera</taxon>
        <taxon>Endopterygota</taxon>
        <taxon>Lepidoptera</taxon>
        <taxon>Glossata</taxon>
        <taxon>Ditrysia</taxon>
        <taxon>Geometroidea</taxon>
        <taxon>Geometridae</taxon>
        <taxon>Larentiinae</taxon>
        <taxon>Operophtera</taxon>
    </lineage>
</organism>
<protein>
    <submittedName>
        <fullName evidence="9">Aquaporin AQP-Bom2</fullName>
    </submittedName>
</protein>
<sequence>MTSSQSPQAVVDVTDNKVAQDKPKSNAVTAWCSAQWKAVLAELVSTTLLVLFGCMSCIPVEGLTEQSPLYAPFGFGFTVMFNIQIFGHLSGAHMNPAVTLASVIWGSTSIAVGVAYFLVQCLGAFIGYGILIGLSPVDLSLEGICVTLPHHALTQFQSLGVEIVLTATLTFVCCALWDPVNQHKQDSVPIKFGLTIAGLSIAGGPLTGASMNPARTLAPALWTGMWAFHWVYWAGPFAGATIAALFYKLVLLNR</sequence>
<feature type="transmembrane region" description="Helical" evidence="8">
    <location>
        <begin position="159"/>
        <end position="180"/>
    </location>
</feature>
<dbReference type="SUPFAM" id="SSF81338">
    <property type="entry name" value="Aquaporin-like"/>
    <property type="match status" value="1"/>
</dbReference>
<comment type="caution">
    <text evidence="9">The sequence shown here is derived from an EMBL/GenBank/DDBJ whole genome shotgun (WGS) entry which is preliminary data.</text>
</comment>
<name>A0A0L7KME2_OPEBR</name>
<accession>A0A0L7KME2</accession>
<dbReference type="InterPro" id="IPR023271">
    <property type="entry name" value="Aquaporin-like"/>
</dbReference>
<evidence type="ECO:0000256" key="4">
    <source>
        <dbReference type="ARBA" id="ARBA00022692"/>
    </source>
</evidence>
<feature type="transmembrane region" description="Helical" evidence="8">
    <location>
        <begin position="230"/>
        <end position="251"/>
    </location>
</feature>
<gene>
    <name evidence="9" type="ORF">OBRU01_20103</name>
</gene>
<evidence type="ECO:0000256" key="5">
    <source>
        <dbReference type="ARBA" id="ARBA00022989"/>
    </source>
</evidence>
<dbReference type="GO" id="GO:0005886">
    <property type="term" value="C:plasma membrane"/>
    <property type="evidence" value="ECO:0007669"/>
    <property type="project" value="TreeGrafter"/>
</dbReference>
<feature type="transmembrane region" description="Helical" evidence="8">
    <location>
        <begin position="192"/>
        <end position="210"/>
    </location>
</feature>
<keyword evidence="5 8" id="KW-1133">Transmembrane helix</keyword>
<dbReference type="PROSITE" id="PS00221">
    <property type="entry name" value="MIP"/>
    <property type="match status" value="1"/>
</dbReference>
<dbReference type="PRINTS" id="PR00783">
    <property type="entry name" value="MINTRINSICP"/>
</dbReference>
<evidence type="ECO:0000256" key="7">
    <source>
        <dbReference type="RuleBase" id="RU000477"/>
    </source>
</evidence>
<evidence type="ECO:0000256" key="8">
    <source>
        <dbReference type="SAM" id="Phobius"/>
    </source>
</evidence>
<feature type="transmembrane region" description="Helical" evidence="8">
    <location>
        <begin position="43"/>
        <end position="63"/>
    </location>
</feature>
<dbReference type="Proteomes" id="UP000037510">
    <property type="component" value="Unassembled WGS sequence"/>
</dbReference>
<comment type="subcellular location">
    <subcellularLocation>
        <location evidence="1">Membrane</location>
        <topology evidence="1">Multi-pass membrane protein</topology>
    </subcellularLocation>
</comment>
<feature type="transmembrane region" description="Helical" evidence="8">
    <location>
        <begin position="103"/>
        <end position="131"/>
    </location>
</feature>
<dbReference type="AlphaFoldDB" id="A0A0L7KME2"/>
<comment type="similarity">
    <text evidence="2 7">Belongs to the MIP/aquaporin (TC 1.A.8) family.</text>
</comment>
<dbReference type="PANTHER" id="PTHR19139:SF270">
    <property type="entry name" value="ENTOMOGLYCEROPORIN 1-RELATED"/>
    <property type="match status" value="1"/>
</dbReference>
<dbReference type="InterPro" id="IPR034294">
    <property type="entry name" value="Aquaporin_transptr"/>
</dbReference>
<evidence type="ECO:0000256" key="1">
    <source>
        <dbReference type="ARBA" id="ARBA00004141"/>
    </source>
</evidence>
<keyword evidence="3 7" id="KW-0813">Transport</keyword>
<proteinExistence type="inferred from homology"/>
<dbReference type="Gene3D" id="1.20.1080.10">
    <property type="entry name" value="Glycerol uptake facilitator protein"/>
    <property type="match status" value="1"/>
</dbReference>
<evidence type="ECO:0000256" key="3">
    <source>
        <dbReference type="ARBA" id="ARBA00022448"/>
    </source>
</evidence>